<accession>A0ACC1NUN8</accession>
<dbReference type="Proteomes" id="UP001143910">
    <property type="component" value="Unassembled WGS sequence"/>
</dbReference>
<organism evidence="1 2">
    <name type="scientific">Zarea fungicola</name>
    <dbReference type="NCBI Taxonomy" id="93591"/>
    <lineage>
        <taxon>Eukaryota</taxon>
        <taxon>Fungi</taxon>
        <taxon>Dikarya</taxon>
        <taxon>Ascomycota</taxon>
        <taxon>Pezizomycotina</taxon>
        <taxon>Sordariomycetes</taxon>
        <taxon>Hypocreomycetidae</taxon>
        <taxon>Hypocreales</taxon>
        <taxon>Cordycipitaceae</taxon>
        <taxon>Zarea</taxon>
    </lineage>
</organism>
<comment type="caution">
    <text evidence="1">The sequence shown here is derived from an EMBL/GenBank/DDBJ whole genome shotgun (WGS) entry which is preliminary data.</text>
</comment>
<sequence>MTNAQLYNSKATPEAQGSSVITLEPTPAVIDSKSKRREQNKIAQRKYRQRTALQARQVQRLAHFAERVLSSGLNLENIGGWESCQPSRATEQGDTRQKESRNVPPSTADALHSTVPVLLAGENYLYSNYDPALLGSTAVEPVSRTMGVSSTFTEAVSTPATLSPSALSIPSLSNDSSNPETEADLSTDNATPLLNDKAHELRSRHNLPSSSSTVFQHACSVDMTEISASCFDLFDNTAQNDVATPVAPDVVAREHSSVRSAQLVAALHRATAKGQSNIITILLEKGVEVDARDECGKTPLIISAENGNVDSMETLLAYGADPCATDSVGVSAILAAIEAKQEAAQHK</sequence>
<proteinExistence type="predicted"/>
<evidence type="ECO:0000313" key="2">
    <source>
        <dbReference type="Proteomes" id="UP001143910"/>
    </source>
</evidence>
<gene>
    <name evidence="1" type="ORF">NQ176_g1260</name>
</gene>
<evidence type="ECO:0000313" key="1">
    <source>
        <dbReference type="EMBL" id="KAJ2982622.1"/>
    </source>
</evidence>
<dbReference type="EMBL" id="JANJQO010000066">
    <property type="protein sequence ID" value="KAJ2982622.1"/>
    <property type="molecule type" value="Genomic_DNA"/>
</dbReference>
<keyword evidence="2" id="KW-1185">Reference proteome</keyword>
<reference evidence="1" key="1">
    <citation type="submission" date="2022-08" db="EMBL/GenBank/DDBJ databases">
        <title>Genome Sequence of Lecanicillium fungicola.</title>
        <authorList>
            <person name="Buettner E."/>
        </authorList>
    </citation>
    <scope>NUCLEOTIDE SEQUENCE</scope>
    <source>
        <strain evidence="1">Babe33</strain>
    </source>
</reference>
<name>A0ACC1NUN8_9HYPO</name>
<protein>
    <submittedName>
        <fullName evidence="1">Uncharacterized protein</fullName>
    </submittedName>
</protein>